<dbReference type="AlphaFoldDB" id="A0AAE1TUS9"/>
<evidence type="ECO:0000313" key="2">
    <source>
        <dbReference type="Proteomes" id="UP001292094"/>
    </source>
</evidence>
<organism evidence="1 2">
    <name type="scientific">Petrolisthes manimaculis</name>
    <dbReference type="NCBI Taxonomy" id="1843537"/>
    <lineage>
        <taxon>Eukaryota</taxon>
        <taxon>Metazoa</taxon>
        <taxon>Ecdysozoa</taxon>
        <taxon>Arthropoda</taxon>
        <taxon>Crustacea</taxon>
        <taxon>Multicrustacea</taxon>
        <taxon>Malacostraca</taxon>
        <taxon>Eumalacostraca</taxon>
        <taxon>Eucarida</taxon>
        <taxon>Decapoda</taxon>
        <taxon>Pleocyemata</taxon>
        <taxon>Anomura</taxon>
        <taxon>Galatheoidea</taxon>
        <taxon>Porcellanidae</taxon>
        <taxon>Petrolisthes</taxon>
    </lineage>
</organism>
<proteinExistence type="predicted"/>
<name>A0AAE1TUS9_9EUCA</name>
<dbReference type="Proteomes" id="UP001292094">
    <property type="component" value="Unassembled WGS sequence"/>
</dbReference>
<evidence type="ECO:0000313" key="1">
    <source>
        <dbReference type="EMBL" id="KAK4298431.1"/>
    </source>
</evidence>
<reference evidence="1" key="1">
    <citation type="submission" date="2023-11" db="EMBL/GenBank/DDBJ databases">
        <title>Genome assemblies of two species of porcelain crab, Petrolisthes cinctipes and Petrolisthes manimaculis (Anomura: Porcellanidae).</title>
        <authorList>
            <person name="Angst P."/>
        </authorList>
    </citation>
    <scope>NUCLEOTIDE SEQUENCE</scope>
    <source>
        <strain evidence="1">PB745_02</strain>
        <tissue evidence="1">Gill</tissue>
    </source>
</reference>
<keyword evidence="2" id="KW-1185">Reference proteome</keyword>
<gene>
    <name evidence="1" type="ORF">Pmani_029223</name>
</gene>
<dbReference type="EMBL" id="JAWZYT010003437">
    <property type="protein sequence ID" value="KAK4298431.1"/>
    <property type="molecule type" value="Genomic_DNA"/>
</dbReference>
<sequence>MKMQLQLFMQRLRQRRTTFLGHGYAKNVQELQQMDAKWSSASHVTNGTDTLLVLEQHKIIRPHGVVSHVWLGLEFAVYLLVVDEIKSLHKAAVAKNLNTNDNNNS</sequence>
<protein>
    <submittedName>
        <fullName evidence="1">Uncharacterized protein</fullName>
    </submittedName>
</protein>
<accession>A0AAE1TUS9</accession>
<comment type="caution">
    <text evidence="1">The sequence shown here is derived from an EMBL/GenBank/DDBJ whole genome shotgun (WGS) entry which is preliminary data.</text>
</comment>